<accession>A0A176RY85</accession>
<organism evidence="1 2">
    <name type="scientific">Candidatus Thiomargarita nelsonii</name>
    <dbReference type="NCBI Taxonomy" id="1003181"/>
    <lineage>
        <taxon>Bacteria</taxon>
        <taxon>Pseudomonadati</taxon>
        <taxon>Pseudomonadota</taxon>
        <taxon>Gammaproteobacteria</taxon>
        <taxon>Thiotrichales</taxon>
        <taxon>Thiotrichaceae</taxon>
        <taxon>Thiomargarita</taxon>
    </lineage>
</organism>
<name>A0A176RY85_9GAMM</name>
<dbReference type="Gene3D" id="1.25.40.10">
    <property type="entry name" value="Tetratricopeptide repeat domain"/>
    <property type="match status" value="1"/>
</dbReference>
<keyword evidence="2" id="KW-1185">Reference proteome</keyword>
<dbReference type="AlphaFoldDB" id="A0A176RY85"/>
<dbReference type="InterPro" id="IPR011990">
    <property type="entry name" value="TPR-like_helical_dom_sf"/>
</dbReference>
<proteinExistence type="predicted"/>
<sequence>MQQVIQHFQTSKYNHAIVSLLEFILKQRAEGRCHLDSSTMDKMLNALIHNPNNARYKASFYYQYVMFHVFEKRYEQAVQVAKKALALRDSLSLRLRLIGWLILDDQFDEAKAAVEKFRAEINPIKVHLYEKQLKLLEKKIEVTQELRKMGFQIKEER</sequence>
<dbReference type="EMBL" id="LUTY01002138">
    <property type="protein sequence ID" value="OAD20752.1"/>
    <property type="molecule type" value="Genomic_DNA"/>
</dbReference>
<evidence type="ECO:0000313" key="1">
    <source>
        <dbReference type="EMBL" id="OAD20752.1"/>
    </source>
</evidence>
<dbReference type="Proteomes" id="UP000076962">
    <property type="component" value="Unassembled WGS sequence"/>
</dbReference>
<reference evidence="1 2" key="1">
    <citation type="submission" date="2016-05" db="EMBL/GenBank/DDBJ databases">
        <title>Single-cell genome of chain-forming Candidatus Thiomargarita nelsonii and comparison to other large sulfur-oxidizing bacteria.</title>
        <authorList>
            <person name="Winkel M."/>
            <person name="Salman V."/>
            <person name="Woyke T."/>
            <person name="Schulz-Vogt H."/>
            <person name="Richter M."/>
            <person name="Flood B."/>
            <person name="Bailey J."/>
            <person name="Amann R."/>
            <person name="Mussmann M."/>
        </authorList>
    </citation>
    <scope>NUCLEOTIDE SEQUENCE [LARGE SCALE GENOMIC DNA]</scope>
    <source>
        <strain evidence="1 2">THI036</strain>
    </source>
</reference>
<protein>
    <submittedName>
        <fullName evidence="1">Uncharacterized protein</fullName>
    </submittedName>
</protein>
<evidence type="ECO:0000313" key="2">
    <source>
        <dbReference type="Proteomes" id="UP000076962"/>
    </source>
</evidence>
<gene>
    <name evidence="1" type="ORF">THIOM_003523</name>
</gene>
<comment type="caution">
    <text evidence="1">The sequence shown here is derived from an EMBL/GenBank/DDBJ whole genome shotgun (WGS) entry which is preliminary data.</text>
</comment>